<dbReference type="Proteomes" id="UP000249396">
    <property type="component" value="Unassembled WGS sequence"/>
</dbReference>
<dbReference type="CDD" id="cd05403">
    <property type="entry name" value="NT_KNTase_like"/>
    <property type="match status" value="1"/>
</dbReference>
<organism evidence="2 3">
    <name type="scientific">Candidatus Methylumidiphilus alinenensis</name>
    <dbReference type="NCBI Taxonomy" id="2202197"/>
    <lineage>
        <taxon>Bacteria</taxon>
        <taxon>Pseudomonadati</taxon>
        <taxon>Pseudomonadota</taxon>
        <taxon>Gammaproteobacteria</taxon>
        <taxon>Methylococcales</taxon>
        <taxon>Candidatus Methylumidiphilus</taxon>
    </lineage>
</organism>
<feature type="non-terminal residue" evidence="2">
    <location>
        <position position="118"/>
    </location>
</feature>
<dbReference type="Gene3D" id="3.30.460.10">
    <property type="entry name" value="Beta Polymerase, domain 2"/>
    <property type="match status" value="1"/>
</dbReference>
<dbReference type="InterPro" id="IPR041633">
    <property type="entry name" value="Polbeta"/>
</dbReference>
<dbReference type="InterPro" id="IPR043519">
    <property type="entry name" value="NT_sf"/>
</dbReference>
<comment type="caution">
    <text evidence="2">The sequence shown here is derived from an EMBL/GenBank/DDBJ whole genome shotgun (WGS) entry which is preliminary data.</text>
</comment>
<dbReference type="EMBL" id="QJPH01000489">
    <property type="protein sequence ID" value="PZN72408.1"/>
    <property type="molecule type" value="Genomic_DNA"/>
</dbReference>
<dbReference type="AlphaFoldDB" id="A0A2W4QWU3"/>
<dbReference type="Pfam" id="PF18765">
    <property type="entry name" value="Polbeta"/>
    <property type="match status" value="1"/>
</dbReference>
<proteinExistence type="predicted"/>
<sequence length="118" mass="13053">MTAYLIKLPEDMTPFTEQTARKFLEKANARYSLAGAILFGSQARADARPDSDTDLAILIKGPKERRVDVAMVLADMAFDLMLETGVMISNSNFSDYALWSHPTRLSKRGRGDHGKMAG</sequence>
<evidence type="ECO:0000313" key="3">
    <source>
        <dbReference type="Proteomes" id="UP000249396"/>
    </source>
</evidence>
<gene>
    <name evidence="2" type="ORF">DM484_24595</name>
</gene>
<accession>A0A2W4QWU3</accession>
<evidence type="ECO:0000259" key="1">
    <source>
        <dbReference type="Pfam" id="PF18765"/>
    </source>
</evidence>
<name>A0A2W4QWU3_9GAMM</name>
<dbReference type="SUPFAM" id="SSF81301">
    <property type="entry name" value="Nucleotidyltransferase"/>
    <property type="match status" value="1"/>
</dbReference>
<feature type="domain" description="Polymerase beta nucleotidyltransferase" evidence="1">
    <location>
        <begin position="32"/>
        <end position="83"/>
    </location>
</feature>
<evidence type="ECO:0000313" key="2">
    <source>
        <dbReference type="EMBL" id="PZN72408.1"/>
    </source>
</evidence>
<reference evidence="2 3" key="1">
    <citation type="journal article" date="2018" name="Aquat. Microb. Ecol.">
        <title>Gammaproteobacterial methanotrophs dominate.</title>
        <authorList>
            <person name="Rissanen A.J."/>
            <person name="Saarenheimo J."/>
            <person name="Tiirola M."/>
            <person name="Peura S."/>
            <person name="Aalto S.L."/>
            <person name="Karvinen A."/>
            <person name="Nykanen H."/>
        </authorList>
    </citation>
    <scope>NUCLEOTIDE SEQUENCE [LARGE SCALE GENOMIC DNA]</scope>
    <source>
        <strain evidence="2">AMbin10</strain>
    </source>
</reference>
<protein>
    <recommendedName>
        <fullName evidence="1">Polymerase beta nucleotidyltransferase domain-containing protein</fullName>
    </recommendedName>
</protein>